<dbReference type="PANTHER" id="PTHR21266">
    <property type="entry name" value="IRON-SULFUR DOMAIN CONTAINING PROTEIN"/>
    <property type="match status" value="1"/>
</dbReference>
<dbReference type="PROSITE" id="PS51296">
    <property type="entry name" value="RIESKE"/>
    <property type="match status" value="1"/>
</dbReference>
<keyword evidence="5" id="KW-0411">Iron-sulfur</keyword>
<sequence length="108" mass="11695">MHEIAMAERTALCQVDTLEPGEMVRVEVAGEDPLLLINDAGVFRLLDDDCTHAIASLSEGRLDGNILSCPLHGGSFDIRTGKAKSLPCKQALRTHKVIVESGMVYFEG</sequence>
<protein>
    <submittedName>
        <fullName evidence="7">Non-heme iron oxygenase ferredoxin subunit</fullName>
    </submittedName>
</protein>
<evidence type="ECO:0000256" key="5">
    <source>
        <dbReference type="ARBA" id="ARBA00023014"/>
    </source>
</evidence>
<evidence type="ECO:0000256" key="1">
    <source>
        <dbReference type="ARBA" id="ARBA00022714"/>
    </source>
</evidence>
<dbReference type="SUPFAM" id="SSF50022">
    <property type="entry name" value="ISP domain"/>
    <property type="match status" value="1"/>
</dbReference>
<dbReference type="PANTHER" id="PTHR21266:SF60">
    <property type="entry name" value="3-KETOSTEROID-9-ALPHA-MONOOXYGENASE, OXYGENASE COMPONENT"/>
    <property type="match status" value="1"/>
</dbReference>
<organism evidence="7 8">
    <name type="scientific">Sphingomonas agrestis</name>
    <dbReference type="NCBI Taxonomy" id="3080540"/>
    <lineage>
        <taxon>Bacteria</taxon>
        <taxon>Pseudomonadati</taxon>
        <taxon>Pseudomonadota</taxon>
        <taxon>Alphaproteobacteria</taxon>
        <taxon>Sphingomonadales</taxon>
        <taxon>Sphingomonadaceae</taxon>
        <taxon>Sphingomonas</taxon>
    </lineage>
</organism>
<dbReference type="EMBL" id="JAWJEJ010000001">
    <property type="protein sequence ID" value="MDV3455373.1"/>
    <property type="molecule type" value="Genomic_DNA"/>
</dbReference>
<dbReference type="Pfam" id="PF00355">
    <property type="entry name" value="Rieske"/>
    <property type="match status" value="1"/>
</dbReference>
<keyword evidence="3" id="KW-0560">Oxidoreductase</keyword>
<proteinExistence type="predicted"/>
<evidence type="ECO:0000256" key="2">
    <source>
        <dbReference type="ARBA" id="ARBA00022723"/>
    </source>
</evidence>
<dbReference type="InterPro" id="IPR050584">
    <property type="entry name" value="Cholesterol_7-desaturase"/>
</dbReference>
<dbReference type="Gene3D" id="2.102.10.10">
    <property type="entry name" value="Rieske [2Fe-2S] iron-sulphur domain"/>
    <property type="match status" value="1"/>
</dbReference>
<gene>
    <name evidence="7" type="ORF">RZN05_00135</name>
</gene>
<keyword evidence="1" id="KW-0001">2Fe-2S</keyword>
<keyword evidence="2" id="KW-0479">Metal-binding</keyword>
<dbReference type="InterPro" id="IPR036922">
    <property type="entry name" value="Rieske_2Fe-2S_sf"/>
</dbReference>
<evidence type="ECO:0000313" key="7">
    <source>
        <dbReference type="EMBL" id="MDV3455373.1"/>
    </source>
</evidence>
<dbReference type="Proteomes" id="UP001273531">
    <property type="component" value="Unassembled WGS sequence"/>
</dbReference>
<dbReference type="CDD" id="cd03528">
    <property type="entry name" value="Rieske_RO_ferredoxin"/>
    <property type="match status" value="1"/>
</dbReference>
<evidence type="ECO:0000259" key="6">
    <source>
        <dbReference type="PROSITE" id="PS51296"/>
    </source>
</evidence>
<keyword evidence="8" id="KW-1185">Reference proteome</keyword>
<reference evidence="7 8" key="1">
    <citation type="submission" date="2023-10" db="EMBL/GenBank/DDBJ databases">
        <title>Sphingomonas sp. HF-S4 16S ribosomal RNA gene Genome sequencing and assembly.</title>
        <authorList>
            <person name="Lee H."/>
        </authorList>
    </citation>
    <scope>NUCLEOTIDE SEQUENCE [LARGE SCALE GENOMIC DNA]</scope>
    <source>
        <strain evidence="7 8">HF-S4</strain>
    </source>
</reference>
<feature type="domain" description="Rieske" evidence="6">
    <location>
        <begin position="10"/>
        <end position="106"/>
    </location>
</feature>
<dbReference type="RefSeq" id="WP_317227527.1">
    <property type="nucleotide sequence ID" value="NZ_JAWJEJ010000001.1"/>
</dbReference>
<accession>A0ABU3Y1W3</accession>
<evidence type="ECO:0000256" key="3">
    <source>
        <dbReference type="ARBA" id="ARBA00023002"/>
    </source>
</evidence>
<keyword evidence="4" id="KW-0408">Iron</keyword>
<evidence type="ECO:0000313" key="8">
    <source>
        <dbReference type="Proteomes" id="UP001273531"/>
    </source>
</evidence>
<dbReference type="InterPro" id="IPR017941">
    <property type="entry name" value="Rieske_2Fe-2S"/>
</dbReference>
<evidence type="ECO:0000256" key="4">
    <source>
        <dbReference type="ARBA" id="ARBA00023004"/>
    </source>
</evidence>
<name>A0ABU3Y1W3_9SPHN</name>
<comment type="caution">
    <text evidence="7">The sequence shown here is derived from an EMBL/GenBank/DDBJ whole genome shotgun (WGS) entry which is preliminary data.</text>
</comment>